<dbReference type="Proteomes" id="UP001155500">
    <property type="component" value="Unassembled WGS sequence"/>
</dbReference>
<reference evidence="3" key="1">
    <citation type="submission" date="2016-03" db="EMBL/GenBank/DDBJ databases">
        <title>Co-evolution between Pasteurellaceae and their hosts.</title>
        <authorList>
            <person name="Hansen M.J."/>
            <person name="Bojesen A.M."/>
            <person name="Planet P."/>
        </authorList>
    </citation>
    <scope>NUCLEOTIDE SEQUENCE</scope>
    <source>
        <strain evidence="3">146/S8/89</strain>
    </source>
</reference>
<feature type="signal peptide" evidence="1">
    <location>
        <begin position="1"/>
        <end position="26"/>
    </location>
</feature>
<dbReference type="EMBL" id="LWID01000001">
    <property type="protein sequence ID" value="MDG6895887.1"/>
    <property type="molecule type" value="Genomic_DNA"/>
</dbReference>
<keyword evidence="4" id="KW-1185">Reference proteome</keyword>
<evidence type="ECO:0000313" key="3">
    <source>
        <dbReference type="EMBL" id="MDG6895887.1"/>
    </source>
</evidence>
<protein>
    <recommendedName>
        <fullName evidence="2">Transferrin-binding protein B C-lobe/N-lobe beta-barrel domain-containing protein</fullName>
    </recommendedName>
</protein>
<accession>A0A9X4SIQ3</accession>
<sequence length="242" mass="26583">MKINQCTKFILTLTTLVILTACSSGGNNSDDNNTPQTITIDKPVTGYLISETNGTLQTQNISSQDLTSITINDINIPLTLENGACCEEFENVKIGIYEPLNYVYQVGIPTTNEIPSTGEVEYQGKSIYREESNNNTPIIIAGEVYLVADFGNKNIRGEIYHFKNGEEIPYNIINFKDVKIEQSGFKGEIISINMGENQEPIETTGNTEGKFYGPNAGELGGIARFNDKSSVVYAAKEVPENN</sequence>
<feature type="chain" id="PRO_5040815597" description="Transferrin-binding protein B C-lobe/N-lobe beta-barrel domain-containing protein" evidence="1">
    <location>
        <begin position="27"/>
        <end position="242"/>
    </location>
</feature>
<dbReference type="InterPro" id="IPR001677">
    <property type="entry name" value="TbpB_B_D"/>
</dbReference>
<comment type="caution">
    <text evidence="3">The sequence shown here is derived from an EMBL/GenBank/DDBJ whole genome shotgun (WGS) entry which is preliminary data.</text>
</comment>
<dbReference type="AlphaFoldDB" id="A0A9X4SIQ3"/>
<dbReference type="InterPro" id="IPR011250">
    <property type="entry name" value="OMP/PagP_B-barrel"/>
</dbReference>
<gene>
    <name evidence="3" type="ORF">A6A20_09715</name>
</gene>
<feature type="domain" description="Transferrin-binding protein B C-lobe/N-lobe beta-barrel" evidence="2">
    <location>
        <begin position="114"/>
        <end position="236"/>
    </location>
</feature>
<keyword evidence="1" id="KW-0732">Signal</keyword>
<evidence type="ECO:0000259" key="2">
    <source>
        <dbReference type="Pfam" id="PF01298"/>
    </source>
</evidence>
<organism evidence="3 4">
    <name type="scientific">Volucribacter amazonae</name>
    <dbReference type="NCBI Taxonomy" id="256731"/>
    <lineage>
        <taxon>Bacteria</taxon>
        <taxon>Pseudomonadati</taxon>
        <taxon>Pseudomonadota</taxon>
        <taxon>Gammaproteobacteria</taxon>
        <taxon>Pasteurellales</taxon>
        <taxon>Pasteurellaceae</taxon>
        <taxon>Volucribacter</taxon>
    </lineage>
</organism>
<proteinExistence type="predicted"/>
<dbReference type="Gene3D" id="2.40.160.90">
    <property type="match status" value="1"/>
</dbReference>
<dbReference type="PROSITE" id="PS51257">
    <property type="entry name" value="PROKAR_LIPOPROTEIN"/>
    <property type="match status" value="1"/>
</dbReference>
<dbReference type="RefSeq" id="WP_279573251.1">
    <property type="nucleotide sequence ID" value="NZ_LWID01000001.1"/>
</dbReference>
<evidence type="ECO:0000256" key="1">
    <source>
        <dbReference type="SAM" id="SignalP"/>
    </source>
</evidence>
<name>A0A9X4SIQ3_9PAST</name>
<evidence type="ECO:0000313" key="4">
    <source>
        <dbReference type="Proteomes" id="UP001155500"/>
    </source>
</evidence>
<dbReference type="SUPFAM" id="SSF56925">
    <property type="entry name" value="OMPA-like"/>
    <property type="match status" value="1"/>
</dbReference>
<dbReference type="Pfam" id="PF01298">
    <property type="entry name" value="TbpB_B_D"/>
    <property type="match status" value="1"/>
</dbReference>